<dbReference type="Proteomes" id="UP000199170">
    <property type="component" value="Unassembled WGS sequence"/>
</dbReference>
<reference evidence="6" key="1">
    <citation type="submission" date="2016-10" db="EMBL/GenBank/DDBJ databases">
        <authorList>
            <person name="Varghese N."/>
            <person name="Submissions S."/>
        </authorList>
    </citation>
    <scope>NUCLEOTIDE SEQUENCE [LARGE SCALE GENOMIC DNA]</scope>
    <source>
        <strain evidence="6">CGMCC 1.10118</strain>
    </source>
</reference>
<feature type="domain" description="DUF8054" evidence="4">
    <location>
        <begin position="103"/>
        <end position="222"/>
    </location>
</feature>
<feature type="domain" description="DUF8054" evidence="2">
    <location>
        <begin position="11"/>
        <end position="87"/>
    </location>
</feature>
<protein>
    <submittedName>
        <fullName evidence="5">Uncharacterized protein</fullName>
    </submittedName>
</protein>
<keyword evidence="1" id="KW-1133">Transmembrane helix</keyword>
<dbReference type="STRING" id="660517.SAMN04487946_106150"/>
<evidence type="ECO:0000256" key="1">
    <source>
        <dbReference type="SAM" id="Phobius"/>
    </source>
</evidence>
<sequence length="279" mass="30359">MKTANPRRFNWRRPEYTGQNRCLPCTVVNIVIAATVTVGLAAVSPPAAAAFAAVGVAAIYFRGYLIPGTPALTKRYLPDAVRRLFEHDSTLPAFDSDSTDAVDVERFLVEAGALERCRGDEDLCLSQGFREAWNDRLESLETAETSTIGPLFDGLDVEGPIRTDARPNAFVALVDAGHLGQWESETAFLADLAADAELRIRVGNWAEVPYRTRLELLGALRIWLDHCPDCGGVVSLDEGTVESCCRSVDVVAATCDDCGTRLFEARLPPGGLRMESQRA</sequence>
<dbReference type="InterPro" id="IPR058675">
    <property type="entry name" value="DUF8054_C"/>
</dbReference>
<dbReference type="InterPro" id="IPR058674">
    <property type="entry name" value="DUF8054_N"/>
</dbReference>
<keyword evidence="1" id="KW-0812">Transmembrane</keyword>
<feature type="transmembrane region" description="Helical" evidence="1">
    <location>
        <begin position="47"/>
        <end position="65"/>
    </location>
</feature>
<keyword evidence="6" id="KW-1185">Reference proteome</keyword>
<proteinExistence type="predicted"/>
<name>A0A1H3H5Z7_9EURY</name>
<dbReference type="Pfam" id="PF26238">
    <property type="entry name" value="DUF8054_M"/>
    <property type="match status" value="1"/>
</dbReference>
<dbReference type="Pfam" id="PF26237">
    <property type="entry name" value="DUF8054_C"/>
    <property type="match status" value="1"/>
</dbReference>
<evidence type="ECO:0000313" key="6">
    <source>
        <dbReference type="Proteomes" id="UP000199170"/>
    </source>
</evidence>
<dbReference type="RefSeq" id="WP_139175717.1">
    <property type="nucleotide sequence ID" value="NZ_FNPB01000006.1"/>
</dbReference>
<dbReference type="OrthoDB" id="292134at2157"/>
<evidence type="ECO:0000313" key="5">
    <source>
        <dbReference type="EMBL" id="SDY10164.1"/>
    </source>
</evidence>
<evidence type="ECO:0000259" key="4">
    <source>
        <dbReference type="Pfam" id="PF26238"/>
    </source>
</evidence>
<dbReference type="Pfam" id="PF26236">
    <property type="entry name" value="DUF8054_N"/>
    <property type="match status" value="1"/>
</dbReference>
<evidence type="ECO:0000259" key="2">
    <source>
        <dbReference type="Pfam" id="PF26236"/>
    </source>
</evidence>
<dbReference type="EMBL" id="FNPB01000006">
    <property type="protein sequence ID" value="SDY10164.1"/>
    <property type="molecule type" value="Genomic_DNA"/>
</dbReference>
<gene>
    <name evidence="5" type="ORF">SAMN04487946_106150</name>
</gene>
<accession>A0A1H3H5Z7</accession>
<feature type="domain" description="DUF8054" evidence="3">
    <location>
        <begin position="225"/>
        <end position="265"/>
    </location>
</feature>
<dbReference type="InterPro" id="IPR058775">
    <property type="entry name" value="DUF8054_M"/>
</dbReference>
<organism evidence="5 6">
    <name type="scientific">Halobellus clavatus</name>
    <dbReference type="NCBI Taxonomy" id="660517"/>
    <lineage>
        <taxon>Archaea</taxon>
        <taxon>Methanobacteriati</taxon>
        <taxon>Methanobacteriota</taxon>
        <taxon>Stenosarchaea group</taxon>
        <taxon>Halobacteria</taxon>
        <taxon>Halobacteriales</taxon>
        <taxon>Haloferacaceae</taxon>
        <taxon>Halobellus</taxon>
    </lineage>
</organism>
<dbReference type="AlphaFoldDB" id="A0A1H3H5Z7"/>
<keyword evidence="1" id="KW-0472">Membrane</keyword>
<evidence type="ECO:0000259" key="3">
    <source>
        <dbReference type="Pfam" id="PF26237"/>
    </source>
</evidence>
<feature type="transmembrane region" description="Helical" evidence="1">
    <location>
        <begin position="21"/>
        <end position="41"/>
    </location>
</feature>